<sequence>MKYSISYHVNSESGKFYTFIRAPVYICEHLIFRYD</sequence>
<proteinExistence type="predicted"/>
<comment type="caution">
    <text evidence="2">The sequence shown here is derived from an EMBL/GenBank/DDBJ whole genome shotgun (WGS) entry which is preliminary data.</text>
</comment>
<evidence type="ECO:0000313" key="1">
    <source>
        <dbReference type="EMBL" id="KRY98785.1"/>
    </source>
</evidence>
<evidence type="ECO:0000313" key="2">
    <source>
        <dbReference type="EMBL" id="KRY99512.1"/>
    </source>
</evidence>
<name>A0A0V1GN40_9BILA</name>
<keyword evidence="3" id="KW-1185">Reference proteome</keyword>
<dbReference type="AlphaFoldDB" id="A0A0V1GN40"/>
<evidence type="ECO:0000313" key="3">
    <source>
        <dbReference type="Proteomes" id="UP000055024"/>
    </source>
</evidence>
<organism evidence="2 3">
    <name type="scientific">Trichinella zimbabwensis</name>
    <dbReference type="NCBI Taxonomy" id="268475"/>
    <lineage>
        <taxon>Eukaryota</taxon>
        <taxon>Metazoa</taxon>
        <taxon>Ecdysozoa</taxon>
        <taxon>Nematoda</taxon>
        <taxon>Enoplea</taxon>
        <taxon>Dorylaimia</taxon>
        <taxon>Trichinellida</taxon>
        <taxon>Trichinellidae</taxon>
        <taxon>Trichinella</taxon>
    </lineage>
</organism>
<protein>
    <submittedName>
        <fullName evidence="2">Uncharacterized protein</fullName>
    </submittedName>
</protein>
<reference evidence="2 3" key="1">
    <citation type="submission" date="2015-01" db="EMBL/GenBank/DDBJ databases">
        <title>Evolution of Trichinella species and genotypes.</title>
        <authorList>
            <person name="Korhonen P.K."/>
            <person name="Edoardo P."/>
            <person name="Giuseppe L.R."/>
            <person name="Gasser R.B."/>
        </authorList>
    </citation>
    <scope>NUCLEOTIDE SEQUENCE [LARGE SCALE GENOMIC DNA]</scope>
    <source>
        <strain evidence="2">ISS1029</strain>
    </source>
</reference>
<dbReference type="Proteomes" id="UP000055024">
    <property type="component" value="Unassembled WGS sequence"/>
</dbReference>
<dbReference type="EMBL" id="JYDP01000810">
    <property type="protein sequence ID" value="KRY99512.1"/>
    <property type="molecule type" value="Genomic_DNA"/>
</dbReference>
<gene>
    <name evidence="2" type="ORF">T11_3571</name>
    <name evidence="1" type="ORF">T11_8923</name>
</gene>
<accession>A0A0V1GN40</accession>
<dbReference type="EMBL" id="JYDP01001169">
    <property type="protein sequence ID" value="KRY98785.1"/>
    <property type="molecule type" value="Genomic_DNA"/>
</dbReference>